<keyword evidence="2" id="KW-1185">Reference proteome</keyword>
<organism evidence="1 2">
    <name type="scientific">Thelohanellus kitauei</name>
    <name type="common">Myxosporean</name>
    <dbReference type="NCBI Taxonomy" id="669202"/>
    <lineage>
        <taxon>Eukaryota</taxon>
        <taxon>Metazoa</taxon>
        <taxon>Cnidaria</taxon>
        <taxon>Myxozoa</taxon>
        <taxon>Myxosporea</taxon>
        <taxon>Bivalvulida</taxon>
        <taxon>Platysporina</taxon>
        <taxon>Myxobolidae</taxon>
        <taxon>Thelohanellus</taxon>
    </lineage>
</organism>
<sequence>MISVLDISMATREHEHCLLGYNTPDDILGELELVNIHIDRNSARKGRREINHRLRHGQPFSRKLIVGVFGVSKDDATNRDVKTEDVCHLLRLKCNRYNSACLEVGLSADQGDARFRYCSNLSANKGS</sequence>
<gene>
    <name evidence="1" type="ORF">RF11_12944</name>
</gene>
<dbReference type="EMBL" id="JWZT01005189">
    <property type="protein sequence ID" value="KII61880.1"/>
    <property type="molecule type" value="Genomic_DNA"/>
</dbReference>
<dbReference type="Proteomes" id="UP000031668">
    <property type="component" value="Unassembled WGS sequence"/>
</dbReference>
<evidence type="ECO:0000313" key="2">
    <source>
        <dbReference type="Proteomes" id="UP000031668"/>
    </source>
</evidence>
<protein>
    <submittedName>
        <fullName evidence="1">Uncharacterized protein</fullName>
    </submittedName>
</protein>
<evidence type="ECO:0000313" key="1">
    <source>
        <dbReference type="EMBL" id="KII61880.1"/>
    </source>
</evidence>
<reference evidence="1 2" key="1">
    <citation type="journal article" date="2014" name="Genome Biol. Evol.">
        <title>The genome of the myxosporean Thelohanellus kitauei shows adaptations to nutrient acquisition within its fish host.</title>
        <authorList>
            <person name="Yang Y."/>
            <person name="Xiong J."/>
            <person name="Zhou Z."/>
            <person name="Huo F."/>
            <person name="Miao W."/>
            <person name="Ran C."/>
            <person name="Liu Y."/>
            <person name="Zhang J."/>
            <person name="Feng J."/>
            <person name="Wang M."/>
            <person name="Wang M."/>
            <person name="Wang L."/>
            <person name="Yao B."/>
        </authorList>
    </citation>
    <scope>NUCLEOTIDE SEQUENCE [LARGE SCALE GENOMIC DNA]</scope>
    <source>
        <strain evidence="1">Wuqing</strain>
    </source>
</reference>
<comment type="caution">
    <text evidence="1">The sequence shown here is derived from an EMBL/GenBank/DDBJ whole genome shotgun (WGS) entry which is preliminary data.</text>
</comment>
<dbReference type="AlphaFoldDB" id="A0A0C2M4B8"/>
<accession>A0A0C2M4B8</accession>
<proteinExistence type="predicted"/>
<name>A0A0C2M4B8_THEKT</name>